<reference evidence="5 6" key="1">
    <citation type="submission" date="2013-07" db="EMBL/GenBank/DDBJ databases">
        <authorList>
            <consortium name="DOE Joint Genome Institute"/>
            <person name="Eisen J."/>
            <person name="Huntemann M."/>
            <person name="Han J."/>
            <person name="Chen A."/>
            <person name="Kyrpides N."/>
            <person name="Mavromatis K."/>
            <person name="Markowitz V."/>
            <person name="Palaniappan K."/>
            <person name="Ivanova N."/>
            <person name="Schaumberg A."/>
            <person name="Pati A."/>
            <person name="Liolios K."/>
            <person name="Nordberg H.P."/>
            <person name="Cantor M.N."/>
            <person name="Hua S.X."/>
            <person name="Woyke T."/>
        </authorList>
    </citation>
    <scope>NUCLEOTIDE SEQUENCE [LARGE SCALE GENOMIC DNA]</scope>
    <source>
        <strain evidence="5 6">DSM 44712</strain>
    </source>
</reference>
<dbReference type="PATRIC" id="fig|927661.3.peg.4054"/>
<keyword evidence="2 5" id="KW-0238">DNA-binding</keyword>
<dbReference type="PANTHER" id="PTHR43130">
    <property type="entry name" value="ARAC-FAMILY TRANSCRIPTIONAL REGULATOR"/>
    <property type="match status" value="1"/>
</dbReference>
<dbReference type="GO" id="GO:0043565">
    <property type="term" value="F:sequence-specific DNA binding"/>
    <property type="evidence" value="ECO:0007669"/>
    <property type="project" value="InterPro"/>
</dbReference>
<dbReference type="InterPro" id="IPR029062">
    <property type="entry name" value="Class_I_gatase-like"/>
</dbReference>
<comment type="caution">
    <text evidence="5">The sequence shown here is derived from an EMBL/GenBank/DDBJ whole genome shotgun (WGS) entry which is preliminary data.</text>
</comment>
<keyword evidence="6" id="KW-1185">Reference proteome</keyword>
<dbReference type="Gene3D" id="1.10.10.60">
    <property type="entry name" value="Homeodomain-like"/>
    <property type="match status" value="1"/>
</dbReference>
<dbReference type="PROSITE" id="PS01124">
    <property type="entry name" value="HTH_ARAC_FAMILY_2"/>
    <property type="match status" value="1"/>
</dbReference>
<protein>
    <submittedName>
        <fullName evidence="5">Transcriptional regulator containing an amidase domain and an AraC-type DNA-binding HTH domain</fullName>
    </submittedName>
</protein>
<dbReference type="Pfam" id="PF01965">
    <property type="entry name" value="DJ-1_PfpI"/>
    <property type="match status" value="1"/>
</dbReference>
<evidence type="ECO:0000256" key="2">
    <source>
        <dbReference type="ARBA" id="ARBA00023125"/>
    </source>
</evidence>
<dbReference type="Gene3D" id="3.40.50.880">
    <property type="match status" value="1"/>
</dbReference>
<dbReference type="GO" id="GO:0003700">
    <property type="term" value="F:DNA-binding transcription factor activity"/>
    <property type="evidence" value="ECO:0007669"/>
    <property type="project" value="InterPro"/>
</dbReference>
<dbReference type="CDD" id="cd03137">
    <property type="entry name" value="GATase1_AraC_1"/>
    <property type="match status" value="1"/>
</dbReference>
<dbReference type="OrthoDB" id="4110300at2"/>
<sequence>MSKGSCATRTVALIVDEHSNPFEVGCATEIFGISRRDAIGFEPYTLTVVTPRPGVRMRDGLFQVSAEGRLADVVSADLVIVPNRPAVELTSRPAVLRTIRRAHERGAHLIGLCTGAFTLAEAGVLDGRRATVHWQLAAEFRRRFPAVHLEPDVLFVDDGDVLTSAGSAAALDLGLHVVRRDFGAEVANHVARRLVFAAVRDGGQRQFVEQPLPPPTVNSLAPVLEWASANLHRRLAVDDLARRARLTPGTFHRRFRREVGSTPVEWLTAQRVALACRLIEQGASGVESVAHHAGLGTGANLRSVFRRHLGVTPSEYRRRFAVRPGPAQPRTNVQG</sequence>
<feature type="domain" description="HTH araC/xylS-type" evidence="4">
    <location>
        <begin position="221"/>
        <end position="319"/>
    </location>
</feature>
<dbReference type="AlphaFoldDB" id="A0A010Z6F3"/>
<evidence type="ECO:0000259" key="4">
    <source>
        <dbReference type="PROSITE" id="PS01124"/>
    </source>
</evidence>
<dbReference type="SMART" id="SM00342">
    <property type="entry name" value="HTH_ARAC"/>
    <property type="match status" value="1"/>
</dbReference>
<proteinExistence type="predicted"/>
<dbReference type="Pfam" id="PF12833">
    <property type="entry name" value="HTH_18"/>
    <property type="match status" value="1"/>
</dbReference>
<accession>A0A010Z6F3</accession>
<dbReference type="RefSeq" id="WP_035852899.1">
    <property type="nucleotide sequence ID" value="NZ_KK073874.1"/>
</dbReference>
<dbReference type="PANTHER" id="PTHR43130:SF3">
    <property type="entry name" value="HTH-TYPE TRANSCRIPTIONAL REGULATOR RV1931C"/>
    <property type="match status" value="1"/>
</dbReference>
<keyword evidence="3" id="KW-0804">Transcription</keyword>
<dbReference type="InterPro" id="IPR002818">
    <property type="entry name" value="DJ-1/PfpI"/>
</dbReference>
<dbReference type="PROSITE" id="PS00041">
    <property type="entry name" value="HTH_ARAC_FAMILY_1"/>
    <property type="match status" value="1"/>
</dbReference>
<dbReference type="InterPro" id="IPR009057">
    <property type="entry name" value="Homeodomain-like_sf"/>
</dbReference>
<dbReference type="SUPFAM" id="SSF52317">
    <property type="entry name" value="Class I glutamine amidotransferase-like"/>
    <property type="match status" value="1"/>
</dbReference>
<dbReference type="Proteomes" id="UP000021053">
    <property type="component" value="Unassembled WGS sequence"/>
</dbReference>
<evidence type="ECO:0000313" key="5">
    <source>
        <dbReference type="EMBL" id="EXG82878.1"/>
    </source>
</evidence>
<organism evidence="5 6">
    <name type="scientific">Cryptosporangium arvum DSM 44712</name>
    <dbReference type="NCBI Taxonomy" id="927661"/>
    <lineage>
        <taxon>Bacteria</taxon>
        <taxon>Bacillati</taxon>
        <taxon>Actinomycetota</taxon>
        <taxon>Actinomycetes</taxon>
        <taxon>Cryptosporangiales</taxon>
        <taxon>Cryptosporangiaceae</taxon>
        <taxon>Cryptosporangium</taxon>
    </lineage>
</organism>
<dbReference type="HOGENOM" id="CLU_000445_59_0_11"/>
<dbReference type="InterPro" id="IPR018060">
    <property type="entry name" value="HTH_AraC"/>
</dbReference>
<keyword evidence="1" id="KW-0805">Transcription regulation</keyword>
<evidence type="ECO:0000256" key="3">
    <source>
        <dbReference type="ARBA" id="ARBA00023163"/>
    </source>
</evidence>
<dbReference type="InterPro" id="IPR052158">
    <property type="entry name" value="INH-QAR"/>
</dbReference>
<dbReference type="EMBL" id="JFBT01000001">
    <property type="protein sequence ID" value="EXG82878.1"/>
    <property type="molecule type" value="Genomic_DNA"/>
</dbReference>
<evidence type="ECO:0000313" key="6">
    <source>
        <dbReference type="Proteomes" id="UP000021053"/>
    </source>
</evidence>
<name>A0A010Z6F3_9ACTN</name>
<dbReference type="SUPFAM" id="SSF46689">
    <property type="entry name" value="Homeodomain-like"/>
    <property type="match status" value="2"/>
</dbReference>
<evidence type="ECO:0000256" key="1">
    <source>
        <dbReference type="ARBA" id="ARBA00023015"/>
    </source>
</evidence>
<gene>
    <name evidence="5" type="ORF">CryarDRAFT_4080</name>
</gene>
<dbReference type="InterPro" id="IPR018062">
    <property type="entry name" value="HTH_AraC-typ_CS"/>
</dbReference>